<dbReference type="EMBL" id="JBHSDU010000003">
    <property type="protein sequence ID" value="MFC4311125.1"/>
    <property type="molecule type" value="Genomic_DNA"/>
</dbReference>
<dbReference type="Pfam" id="PF00072">
    <property type="entry name" value="Response_reg"/>
    <property type="match status" value="1"/>
</dbReference>
<dbReference type="PANTHER" id="PTHR32071">
    <property type="entry name" value="TRANSCRIPTIONAL REGULATORY PROTEIN"/>
    <property type="match status" value="1"/>
</dbReference>
<dbReference type="InterPro" id="IPR002078">
    <property type="entry name" value="Sigma_54_int"/>
</dbReference>
<dbReference type="SMART" id="SM00448">
    <property type="entry name" value="REC"/>
    <property type="match status" value="1"/>
</dbReference>
<dbReference type="Gene3D" id="1.10.10.60">
    <property type="entry name" value="Homeodomain-like"/>
    <property type="match status" value="1"/>
</dbReference>
<dbReference type="InterPro" id="IPR025944">
    <property type="entry name" value="Sigma_54_int_dom_CS"/>
</dbReference>
<dbReference type="PROSITE" id="PS50110">
    <property type="entry name" value="RESPONSE_REGULATORY"/>
    <property type="match status" value="1"/>
</dbReference>
<dbReference type="Proteomes" id="UP001595904">
    <property type="component" value="Unassembled WGS sequence"/>
</dbReference>
<keyword evidence="2" id="KW-0547">Nucleotide-binding</keyword>
<organism evidence="9 10">
    <name type="scientific">Steroidobacter flavus</name>
    <dbReference type="NCBI Taxonomy" id="1842136"/>
    <lineage>
        <taxon>Bacteria</taxon>
        <taxon>Pseudomonadati</taxon>
        <taxon>Pseudomonadota</taxon>
        <taxon>Gammaproteobacteria</taxon>
        <taxon>Steroidobacterales</taxon>
        <taxon>Steroidobacteraceae</taxon>
        <taxon>Steroidobacter</taxon>
    </lineage>
</organism>
<feature type="domain" description="Response regulatory" evidence="8">
    <location>
        <begin position="10"/>
        <end position="124"/>
    </location>
</feature>
<evidence type="ECO:0000256" key="1">
    <source>
        <dbReference type="ARBA" id="ARBA00022553"/>
    </source>
</evidence>
<dbReference type="PANTHER" id="PTHR32071:SF17">
    <property type="entry name" value="TRANSCRIPTIONAL REGULATOR (NTRC FAMILY)"/>
    <property type="match status" value="1"/>
</dbReference>
<evidence type="ECO:0000259" key="8">
    <source>
        <dbReference type="PROSITE" id="PS50110"/>
    </source>
</evidence>
<dbReference type="InterPro" id="IPR011006">
    <property type="entry name" value="CheY-like_superfamily"/>
</dbReference>
<name>A0ABV8SVJ4_9GAMM</name>
<accession>A0ABV8SVJ4</accession>
<keyword evidence="5" id="KW-0804">Transcription</keyword>
<keyword evidence="10" id="KW-1185">Reference proteome</keyword>
<dbReference type="InterPro" id="IPR009057">
    <property type="entry name" value="Homeodomain-like_sf"/>
</dbReference>
<dbReference type="Gene3D" id="1.10.8.60">
    <property type="match status" value="1"/>
</dbReference>
<keyword evidence="3" id="KW-0067">ATP-binding</keyword>
<evidence type="ECO:0000256" key="2">
    <source>
        <dbReference type="ARBA" id="ARBA00022741"/>
    </source>
</evidence>
<evidence type="ECO:0000256" key="6">
    <source>
        <dbReference type="PROSITE-ProRule" id="PRU00169"/>
    </source>
</evidence>
<evidence type="ECO:0000256" key="4">
    <source>
        <dbReference type="ARBA" id="ARBA00023015"/>
    </source>
</evidence>
<proteinExistence type="predicted"/>
<dbReference type="Pfam" id="PF25601">
    <property type="entry name" value="AAA_lid_14"/>
    <property type="match status" value="1"/>
</dbReference>
<feature type="domain" description="Sigma-54 factor interaction" evidence="7">
    <location>
        <begin position="145"/>
        <end position="374"/>
    </location>
</feature>
<feature type="modified residue" description="4-aspartylphosphate" evidence="6">
    <location>
        <position position="59"/>
    </location>
</feature>
<dbReference type="CDD" id="cd00009">
    <property type="entry name" value="AAA"/>
    <property type="match status" value="1"/>
</dbReference>
<evidence type="ECO:0000259" key="7">
    <source>
        <dbReference type="PROSITE" id="PS50045"/>
    </source>
</evidence>
<dbReference type="InterPro" id="IPR003593">
    <property type="entry name" value="AAA+_ATPase"/>
</dbReference>
<dbReference type="PROSITE" id="PS00675">
    <property type="entry name" value="SIGMA54_INTERACT_1"/>
    <property type="match status" value="1"/>
</dbReference>
<reference evidence="10" key="1">
    <citation type="journal article" date="2019" name="Int. J. Syst. Evol. Microbiol.">
        <title>The Global Catalogue of Microorganisms (GCM) 10K type strain sequencing project: providing services to taxonomists for standard genome sequencing and annotation.</title>
        <authorList>
            <consortium name="The Broad Institute Genomics Platform"/>
            <consortium name="The Broad Institute Genome Sequencing Center for Infectious Disease"/>
            <person name="Wu L."/>
            <person name="Ma J."/>
        </authorList>
    </citation>
    <scope>NUCLEOTIDE SEQUENCE [LARGE SCALE GENOMIC DNA]</scope>
    <source>
        <strain evidence="10">CGMCC 1.10759</strain>
    </source>
</reference>
<sequence length="456" mass="50478">MTVAPSNKPTVLVLDDEKNIRRSIEIALEPEGYEVLAAHDAAAAMRILQERIVDLMLIDIRLGDIDGLTFYKKVQTDGIHTPVIFISGNATLTEAAQAVKLGGFDFLEKPFTAEKLAVSVRRCLEYTALQRRLRAVEARSPAPQIVGDSPAIRKLVTDALRVAETSANVLITGESGTGKELVANSIHTHSARCAAPFVKVNCSAIPESLIESELFGHERGAFTGASGTRRGLFEVAHSGTIFLDEIADLALPAQAKILRVLQSGEIQKVGAERSIKVDVRVLSGTHKDLKKAVALGAFREDLYYRLNVVPLRVPSLRERVEDIPLLVRFIAQRLCEKNNLKEKEIDEDVLWELKRYPWPGNVRELQNVLERMLIMSGERVTVVNLPEELLATEVTATNSGSALREFRDRTERAYIIGVLRKHKGNVSQAAVELGIGRPYLHKRMAVLEIGKKDIYS</sequence>
<dbReference type="PROSITE" id="PS50045">
    <property type="entry name" value="SIGMA54_INTERACT_4"/>
    <property type="match status" value="1"/>
</dbReference>
<keyword evidence="1 6" id="KW-0597">Phosphoprotein</keyword>
<dbReference type="InterPro" id="IPR027417">
    <property type="entry name" value="P-loop_NTPase"/>
</dbReference>
<evidence type="ECO:0000313" key="10">
    <source>
        <dbReference type="Proteomes" id="UP001595904"/>
    </source>
</evidence>
<dbReference type="Gene3D" id="3.40.50.2300">
    <property type="match status" value="1"/>
</dbReference>
<protein>
    <submittedName>
        <fullName evidence="9">Sigma-54-dependent transcriptional regulator</fullName>
    </submittedName>
</protein>
<dbReference type="RefSeq" id="WP_380599185.1">
    <property type="nucleotide sequence ID" value="NZ_JBHSDU010000003.1"/>
</dbReference>
<comment type="caution">
    <text evidence="9">The sequence shown here is derived from an EMBL/GenBank/DDBJ whole genome shotgun (WGS) entry which is preliminary data.</text>
</comment>
<dbReference type="InterPro" id="IPR001789">
    <property type="entry name" value="Sig_transdc_resp-reg_receiver"/>
</dbReference>
<dbReference type="Gene3D" id="3.40.50.300">
    <property type="entry name" value="P-loop containing nucleotide triphosphate hydrolases"/>
    <property type="match status" value="1"/>
</dbReference>
<dbReference type="SUPFAM" id="SSF46689">
    <property type="entry name" value="Homeodomain-like"/>
    <property type="match status" value="1"/>
</dbReference>
<evidence type="ECO:0000256" key="5">
    <source>
        <dbReference type="ARBA" id="ARBA00023163"/>
    </source>
</evidence>
<dbReference type="SMART" id="SM00382">
    <property type="entry name" value="AAA"/>
    <property type="match status" value="1"/>
</dbReference>
<evidence type="ECO:0000256" key="3">
    <source>
        <dbReference type="ARBA" id="ARBA00022840"/>
    </source>
</evidence>
<dbReference type="InterPro" id="IPR058031">
    <property type="entry name" value="AAA_lid_NorR"/>
</dbReference>
<dbReference type="Pfam" id="PF00158">
    <property type="entry name" value="Sigma54_activat"/>
    <property type="match status" value="1"/>
</dbReference>
<evidence type="ECO:0000313" key="9">
    <source>
        <dbReference type="EMBL" id="MFC4311125.1"/>
    </source>
</evidence>
<dbReference type="PROSITE" id="PS00688">
    <property type="entry name" value="SIGMA54_INTERACT_3"/>
    <property type="match status" value="1"/>
</dbReference>
<dbReference type="SUPFAM" id="SSF52172">
    <property type="entry name" value="CheY-like"/>
    <property type="match status" value="1"/>
</dbReference>
<keyword evidence="4" id="KW-0805">Transcription regulation</keyword>
<dbReference type="InterPro" id="IPR002197">
    <property type="entry name" value="HTH_Fis"/>
</dbReference>
<gene>
    <name evidence="9" type="ORF">ACFPN2_18655</name>
</gene>
<dbReference type="Pfam" id="PF02954">
    <property type="entry name" value="HTH_8"/>
    <property type="match status" value="1"/>
</dbReference>
<dbReference type="SUPFAM" id="SSF52540">
    <property type="entry name" value="P-loop containing nucleoside triphosphate hydrolases"/>
    <property type="match status" value="1"/>
</dbReference>
<dbReference type="InterPro" id="IPR025662">
    <property type="entry name" value="Sigma_54_int_dom_ATP-bd_1"/>
</dbReference>